<dbReference type="GO" id="GO:0140664">
    <property type="term" value="F:ATP-dependent DNA damage sensor activity"/>
    <property type="evidence" value="ECO:0007669"/>
    <property type="project" value="InterPro"/>
</dbReference>
<dbReference type="Pfam" id="PF00488">
    <property type="entry name" value="MutS_V"/>
    <property type="match status" value="1"/>
</dbReference>
<organism evidence="13">
    <name type="scientific">Candidatus Berkiella cookevillensis</name>
    <dbReference type="NCBI Taxonomy" id="437022"/>
    <lineage>
        <taxon>Bacteria</taxon>
        <taxon>Pseudomonadati</taxon>
        <taxon>Pseudomonadota</taxon>
        <taxon>Gammaproteobacteria</taxon>
        <taxon>Candidatus Berkiellales</taxon>
        <taxon>Candidatus Berkiellaceae</taxon>
        <taxon>Candidatus Berkiella</taxon>
    </lineage>
</organism>
<dbReference type="SUPFAM" id="SSF55271">
    <property type="entry name" value="DNA repair protein MutS, domain I"/>
    <property type="match status" value="1"/>
</dbReference>
<accession>A0A0Q9Y972</accession>
<dbReference type="GO" id="GO:0005524">
    <property type="term" value="F:ATP binding"/>
    <property type="evidence" value="ECO:0007669"/>
    <property type="project" value="UniProtKB-UniRule"/>
</dbReference>
<dbReference type="EMBL" id="LKHV02000001">
    <property type="protein sequence ID" value="MCS5707745.1"/>
    <property type="molecule type" value="Genomic_DNA"/>
</dbReference>
<dbReference type="SUPFAM" id="SSF48334">
    <property type="entry name" value="DNA repair protein MutS, domain III"/>
    <property type="match status" value="1"/>
</dbReference>
<dbReference type="Pfam" id="PF05190">
    <property type="entry name" value="MutS_IV"/>
    <property type="match status" value="1"/>
</dbReference>
<feature type="compositionally biased region" description="Polar residues" evidence="11">
    <location>
        <begin position="805"/>
        <end position="820"/>
    </location>
</feature>
<keyword evidence="5 9" id="KW-0067">ATP-binding</keyword>
<comment type="caution">
    <text evidence="13">The sequence shown here is derived from an EMBL/GenBank/DDBJ whole genome shotgun (WGS) entry which is preliminary data.</text>
</comment>
<name>A0A0Q9Y972_9GAMM</name>
<dbReference type="Pfam" id="PF01624">
    <property type="entry name" value="MutS_I"/>
    <property type="match status" value="1"/>
</dbReference>
<dbReference type="InterPro" id="IPR017261">
    <property type="entry name" value="DNA_mismatch_repair_MutS/MSH"/>
</dbReference>
<dbReference type="NCBIfam" id="NF003810">
    <property type="entry name" value="PRK05399.1"/>
    <property type="match status" value="1"/>
</dbReference>
<keyword evidence="7 9" id="KW-0234">DNA repair</keyword>
<reference evidence="14" key="3">
    <citation type="submission" date="2021-06" db="EMBL/GenBank/DDBJ databases">
        <title>Genomic Description and Analysis of Intracellular Bacteria, Candidatus Berkiella cookevillensis and Candidatus Berkiella aquae.</title>
        <authorList>
            <person name="Kidane D.T."/>
            <person name="Mehari Y.T."/>
            <person name="Rice F.C."/>
            <person name="Arivett B.A."/>
            <person name="Farone A.L."/>
            <person name="Berk S.G."/>
            <person name="Farone M.B."/>
        </authorList>
    </citation>
    <scope>NUCLEOTIDE SEQUENCE</scope>
    <source>
        <strain evidence="14">CC99</strain>
    </source>
</reference>
<dbReference type="InterPro" id="IPR016151">
    <property type="entry name" value="DNA_mismatch_repair_MutS_N"/>
</dbReference>
<dbReference type="Gene3D" id="3.40.50.300">
    <property type="entry name" value="P-loop containing nucleotide triphosphate hydrolases"/>
    <property type="match status" value="1"/>
</dbReference>
<dbReference type="CDD" id="cd03284">
    <property type="entry name" value="ABC_MutS1"/>
    <property type="match status" value="1"/>
</dbReference>
<dbReference type="Gene3D" id="1.10.1420.10">
    <property type="match status" value="2"/>
</dbReference>
<dbReference type="PIRSF" id="PIRSF037677">
    <property type="entry name" value="DNA_mis_repair_Msh6"/>
    <property type="match status" value="1"/>
</dbReference>
<dbReference type="PROSITE" id="PS00486">
    <property type="entry name" value="DNA_MISMATCH_REPAIR_2"/>
    <property type="match status" value="1"/>
</dbReference>
<dbReference type="Gene3D" id="3.40.1170.10">
    <property type="entry name" value="DNA repair protein MutS, domain I"/>
    <property type="match status" value="1"/>
</dbReference>
<evidence type="ECO:0000256" key="11">
    <source>
        <dbReference type="SAM" id="MobiDB-lite"/>
    </source>
</evidence>
<dbReference type="GO" id="GO:0003684">
    <property type="term" value="F:damaged DNA binding"/>
    <property type="evidence" value="ECO:0007669"/>
    <property type="project" value="UniProtKB-UniRule"/>
</dbReference>
<evidence type="ECO:0000259" key="12">
    <source>
        <dbReference type="PROSITE" id="PS00486"/>
    </source>
</evidence>
<dbReference type="Gene3D" id="3.30.420.110">
    <property type="entry name" value="MutS, connector domain"/>
    <property type="match status" value="1"/>
</dbReference>
<keyword evidence="15" id="KW-1185">Reference proteome</keyword>
<evidence type="ECO:0000256" key="2">
    <source>
        <dbReference type="ARBA" id="ARBA00021982"/>
    </source>
</evidence>
<dbReference type="STRING" id="437022.CC99x_02409"/>
<dbReference type="Pfam" id="PF05188">
    <property type="entry name" value="MutS_II"/>
    <property type="match status" value="1"/>
</dbReference>
<dbReference type="RefSeq" id="WP_057625497.1">
    <property type="nucleotide sequence ID" value="NZ_LKHV02000001.1"/>
</dbReference>
<evidence type="ECO:0000256" key="6">
    <source>
        <dbReference type="ARBA" id="ARBA00023125"/>
    </source>
</evidence>
<dbReference type="HAMAP" id="MF_00096">
    <property type="entry name" value="MutS"/>
    <property type="match status" value="1"/>
</dbReference>
<dbReference type="FunFam" id="1.10.1420.10:FF:000002">
    <property type="entry name" value="DNA mismatch repair protein MutS"/>
    <property type="match status" value="1"/>
</dbReference>
<keyword evidence="4 9" id="KW-0227">DNA damage</keyword>
<evidence type="ECO:0000256" key="3">
    <source>
        <dbReference type="ARBA" id="ARBA00022741"/>
    </source>
</evidence>
<reference evidence="14" key="2">
    <citation type="journal article" date="2016" name="Genome Announc.">
        <title>Draft Genome Sequences of Two Novel Amoeba-Resistant Intranuclear Bacteria, 'Candidatus Berkiella cookevillensis' and 'Candidatus Berkiella aquae'.</title>
        <authorList>
            <person name="Mehari Y.T."/>
            <person name="Arivett B.A."/>
            <person name="Farone A.L."/>
            <person name="Gunderson J.H."/>
            <person name="Farone M.B."/>
        </authorList>
    </citation>
    <scope>NUCLEOTIDE SEQUENCE</scope>
    <source>
        <strain evidence="14">CC99</strain>
    </source>
</reference>
<dbReference type="InterPro" id="IPR007695">
    <property type="entry name" value="DNA_mismatch_repair_MutS-lik_N"/>
</dbReference>
<dbReference type="EMBL" id="LKHV01000018">
    <property type="protein sequence ID" value="KRG17339.1"/>
    <property type="molecule type" value="Genomic_DNA"/>
</dbReference>
<dbReference type="FunFam" id="3.40.50.300:FF:000870">
    <property type="entry name" value="MutS protein homolog 4"/>
    <property type="match status" value="1"/>
</dbReference>
<keyword evidence="3 9" id="KW-0547">Nucleotide-binding</keyword>
<dbReference type="OrthoDB" id="9802448at2"/>
<dbReference type="InterPro" id="IPR036678">
    <property type="entry name" value="MutS_con_dom_sf"/>
</dbReference>
<dbReference type="Proteomes" id="UP000051494">
    <property type="component" value="Unassembled WGS sequence"/>
</dbReference>
<comment type="function">
    <text evidence="8 9">This protein is involved in the repair of mismatches in DNA. It is possible that it carries out the mismatch recognition step. This protein has a weak ATPase activity.</text>
</comment>
<dbReference type="SMART" id="SM00533">
    <property type="entry name" value="MUTSd"/>
    <property type="match status" value="1"/>
</dbReference>
<evidence type="ECO:0000256" key="7">
    <source>
        <dbReference type="ARBA" id="ARBA00023204"/>
    </source>
</evidence>
<evidence type="ECO:0000256" key="1">
    <source>
        <dbReference type="ARBA" id="ARBA00006271"/>
    </source>
</evidence>
<evidence type="ECO:0000313" key="13">
    <source>
        <dbReference type="EMBL" id="KRG17339.1"/>
    </source>
</evidence>
<evidence type="ECO:0000256" key="9">
    <source>
        <dbReference type="HAMAP-Rule" id="MF_00096"/>
    </source>
</evidence>
<dbReference type="InterPro" id="IPR000432">
    <property type="entry name" value="DNA_mismatch_repair_MutS_C"/>
</dbReference>
<dbReference type="SMART" id="SM00534">
    <property type="entry name" value="MUTSac"/>
    <property type="match status" value="1"/>
</dbReference>
<evidence type="ECO:0000313" key="14">
    <source>
        <dbReference type="EMBL" id="MCS5707745.1"/>
    </source>
</evidence>
<keyword evidence="6 9" id="KW-0238">DNA-binding</keyword>
<dbReference type="InterPro" id="IPR027417">
    <property type="entry name" value="P-loop_NTPase"/>
</dbReference>
<dbReference type="NCBIfam" id="TIGR01070">
    <property type="entry name" value="mutS1"/>
    <property type="match status" value="1"/>
</dbReference>
<dbReference type="Pfam" id="PF05192">
    <property type="entry name" value="MutS_III"/>
    <property type="match status" value="1"/>
</dbReference>
<feature type="region of interest" description="Disordered" evidence="11">
    <location>
        <begin position="805"/>
        <end position="828"/>
    </location>
</feature>
<dbReference type="GO" id="GO:0005829">
    <property type="term" value="C:cytosol"/>
    <property type="evidence" value="ECO:0007669"/>
    <property type="project" value="TreeGrafter"/>
</dbReference>
<dbReference type="InterPro" id="IPR045076">
    <property type="entry name" value="MutS"/>
</dbReference>
<dbReference type="AlphaFoldDB" id="A0A0Q9Y972"/>
<protein>
    <recommendedName>
        <fullName evidence="2 9">DNA mismatch repair protein MutS</fullName>
    </recommendedName>
</protein>
<dbReference type="GO" id="GO:0006298">
    <property type="term" value="P:mismatch repair"/>
    <property type="evidence" value="ECO:0007669"/>
    <property type="project" value="UniProtKB-UniRule"/>
</dbReference>
<evidence type="ECO:0000256" key="4">
    <source>
        <dbReference type="ARBA" id="ARBA00022763"/>
    </source>
</evidence>
<evidence type="ECO:0000313" key="15">
    <source>
        <dbReference type="Proteomes" id="UP000051494"/>
    </source>
</evidence>
<proteinExistence type="inferred from homology"/>
<dbReference type="InterPro" id="IPR007696">
    <property type="entry name" value="DNA_mismatch_repair_MutS_core"/>
</dbReference>
<dbReference type="SUPFAM" id="SSF52540">
    <property type="entry name" value="P-loop containing nucleoside triphosphate hydrolases"/>
    <property type="match status" value="1"/>
</dbReference>
<dbReference type="FunFam" id="3.40.1170.10:FF:000001">
    <property type="entry name" value="DNA mismatch repair protein MutS"/>
    <property type="match status" value="1"/>
</dbReference>
<dbReference type="InterPro" id="IPR005748">
    <property type="entry name" value="DNA_mismatch_repair_MutS"/>
</dbReference>
<evidence type="ECO:0000256" key="5">
    <source>
        <dbReference type="ARBA" id="ARBA00022840"/>
    </source>
</evidence>
<dbReference type="SUPFAM" id="SSF53150">
    <property type="entry name" value="DNA repair protein MutS, domain II"/>
    <property type="match status" value="1"/>
</dbReference>
<dbReference type="InterPro" id="IPR007861">
    <property type="entry name" value="DNA_mismatch_repair_MutS_clamp"/>
</dbReference>
<sequence>MTNNKKEVTSAHTPMMQQYLNIKAQYPKTLLFYRMGDFYELFYDDAKKAAELLDLTLTARGQSAGEPIPMAGLPYHASESYLAKLIQQGESIAICEQIGDATSKGPMKREVVRVLTPGTVTDEALLDSHKEALLCALYLTKDKVGIATLELASGRFALSETTVQNLNNELARLQPAEVLLPDSFASRANSEHTSQLTRVRCRTRPEWDFDYQGACHVLCEQFGVKSLKAFQCDTLTLGIQAAGAILRFIHETQGKQLTHIHRIEVETEHALLQLDNHTRRNLELTQNLQGNREYTLISVLDKTKTPMGSRLLSRWLNRPITNTTLLNERYDSITVLQQKYALDELQTILKKIGDMERILARIGLQSARPRDLVKLKDGLMALVDLKKRLKHPLPFMKNMPLMLHENVVETLECAIIDNPPMIIRDGGVIKPGFDATLDELQALSEHSEAFLTQLEIKEQQETKLSTLKVGYNRVHGFYIELSRRESDKVPKHYQRRQTLKNTERFITEELKAFEDKVLSAREKALQREKALYEEILRGLLKDLTSMQTTASHLAELDVLVNLAERAQTLNYSKPMLSSDARIQIKAGRHPVIEEAVSQVAFTPNDLHFDADTKMLLITGPNMGGKSTYMRQIALIVILAHIGSFVPAQSATIGAIDRIFTRIGAQDNLAQGHSTFMVEMTEAANILHYATEKSLVLMDEVGRGTSTFDGLSLAWACAYALSQKIKAYTLFSTHYFELTQWSQSYPTIKNVHLDAQEKDNTLIFMHTVSPGPLNRSFGIHVAKLAGIPHEVIHFAEAVLQKLEQQTMSGAQTPTPMSSTPSKAKKQNPNHRKIIETLGKIDINQLRPIDALQVLENLKAIAENEPVV</sequence>
<dbReference type="PANTHER" id="PTHR11361">
    <property type="entry name" value="DNA MISMATCH REPAIR PROTEIN MUTS FAMILY MEMBER"/>
    <property type="match status" value="1"/>
</dbReference>
<reference evidence="13" key="1">
    <citation type="submission" date="2015-09" db="EMBL/GenBank/DDBJ databases">
        <title>Draft Genome Sequences of Two Novel Amoeba-resistant Intranuclear Bacteria, Candidatus Berkiella cookevillensis and Candidatus Berkiella aquae.</title>
        <authorList>
            <person name="Mehari Y.T."/>
            <person name="Arivett B.A."/>
            <person name="Farone A.L."/>
            <person name="Gunderson J.H."/>
            <person name="Farone M.B."/>
        </authorList>
    </citation>
    <scope>NUCLEOTIDE SEQUENCE [LARGE SCALE GENOMIC DNA]</scope>
    <source>
        <strain evidence="13">CC99</strain>
    </source>
</reference>
<dbReference type="GO" id="GO:0030983">
    <property type="term" value="F:mismatched DNA binding"/>
    <property type="evidence" value="ECO:0007669"/>
    <property type="project" value="InterPro"/>
</dbReference>
<dbReference type="PATRIC" id="fig|1590042.3.peg.2468"/>
<feature type="binding site" evidence="9">
    <location>
        <begin position="619"/>
        <end position="626"/>
    </location>
    <ligand>
        <name>ATP</name>
        <dbReference type="ChEBI" id="CHEBI:30616"/>
    </ligand>
</feature>
<gene>
    <name evidence="9 13" type="primary">mutS</name>
    <name evidence="14" type="ORF">CC99x_002375</name>
    <name evidence="13" type="ORF">CC99x_02409</name>
</gene>
<dbReference type="InterPro" id="IPR036187">
    <property type="entry name" value="DNA_mismatch_repair_MutS_sf"/>
</dbReference>
<comment type="similarity">
    <text evidence="1 9 10">Belongs to the DNA mismatch repair MutS family.</text>
</comment>
<dbReference type="InterPro" id="IPR007860">
    <property type="entry name" value="DNA_mmatch_repair_MutS_con_dom"/>
</dbReference>
<evidence type="ECO:0000256" key="10">
    <source>
        <dbReference type="RuleBase" id="RU003756"/>
    </source>
</evidence>
<feature type="domain" description="DNA mismatch repair proteins mutS family" evidence="12">
    <location>
        <begin position="693"/>
        <end position="709"/>
    </location>
</feature>
<dbReference type="PANTHER" id="PTHR11361:SF34">
    <property type="entry name" value="DNA MISMATCH REPAIR PROTEIN MSH1, MITOCHONDRIAL"/>
    <property type="match status" value="1"/>
</dbReference>
<evidence type="ECO:0000256" key="8">
    <source>
        <dbReference type="ARBA" id="ARBA00024647"/>
    </source>
</evidence>